<sequence length="162" mass="16274">MIGTGLVGMFGIATVVAGTMETVAIIQVGTAGCKITTVAGTDGIAIIIPSGAETETPIGPRRRTMVLAGANGVTITSHVGGAVMAGPFGQMFTKSQTVAISSAIASSVTVLMERTKELANLIIAISAGKSSTIMKMTRAALKKAHQSNRASSATVAPLINSS</sequence>
<evidence type="ECO:0000256" key="1">
    <source>
        <dbReference type="SAM" id="SignalP"/>
    </source>
</evidence>
<evidence type="ECO:0000313" key="3">
    <source>
        <dbReference type="WBParaSite" id="sdigi.contig23.g1938.t1"/>
    </source>
</evidence>
<name>A0A915PSN2_9BILA</name>
<organism evidence="2 3">
    <name type="scientific">Setaria digitata</name>
    <dbReference type="NCBI Taxonomy" id="48799"/>
    <lineage>
        <taxon>Eukaryota</taxon>
        <taxon>Metazoa</taxon>
        <taxon>Ecdysozoa</taxon>
        <taxon>Nematoda</taxon>
        <taxon>Chromadorea</taxon>
        <taxon>Rhabditida</taxon>
        <taxon>Spirurina</taxon>
        <taxon>Spiruromorpha</taxon>
        <taxon>Filarioidea</taxon>
        <taxon>Setariidae</taxon>
        <taxon>Setaria</taxon>
    </lineage>
</organism>
<evidence type="ECO:0000313" key="2">
    <source>
        <dbReference type="Proteomes" id="UP000887581"/>
    </source>
</evidence>
<feature type="signal peptide" evidence="1">
    <location>
        <begin position="1"/>
        <end position="17"/>
    </location>
</feature>
<dbReference type="Proteomes" id="UP000887581">
    <property type="component" value="Unplaced"/>
</dbReference>
<dbReference type="AlphaFoldDB" id="A0A915PSN2"/>
<keyword evidence="2" id="KW-1185">Reference proteome</keyword>
<accession>A0A915PSN2</accession>
<reference evidence="3" key="1">
    <citation type="submission" date="2022-11" db="UniProtKB">
        <authorList>
            <consortium name="WormBaseParasite"/>
        </authorList>
    </citation>
    <scope>IDENTIFICATION</scope>
</reference>
<dbReference type="WBParaSite" id="sdigi.contig23.g1938.t1">
    <property type="protein sequence ID" value="sdigi.contig23.g1938.t1"/>
    <property type="gene ID" value="sdigi.contig23.g1938"/>
</dbReference>
<feature type="chain" id="PRO_5037550417" evidence="1">
    <location>
        <begin position="18"/>
        <end position="162"/>
    </location>
</feature>
<keyword evidence="1" id="KW-0732">Signal</keyword>
<proteinExistence type="predicted"/>
<protein>
    <submittedName>
        <fullName evidence="3">Uncharacterized protein</fullName>
    </submittedName>
</protein>